<keyword evidence="3" id="KW-0804">Transcription</keyword>
<protein>
    <submittedName>
        <fullName evidence="5">Helix-turn-helix domain-containing protein</fullName>
    </submittedName>
</protein>
<keyword evidence="6" id="KW-1185">Reference proteome</keyword>
<dbReference type="InterPro" id="IPR018060">
    <property type="entry name" value="HTH_AraC"/>
</dbReference>
<dbReference type="SUPFAM" id="SSF51215">
    <property type="entry name" value="Regulatory protein AraC"/>
    <property type="match status" value="1"/>
</dbReference>
<dbReference type="Proteomes" id="UP001596989">
    <property type="component" value="Unassembled WGS sequence"/>
</dbReference>
<dbReference type="RefSeq" id="WP_377561693.1">
    <property type="nucleotide sequence ID" value="NZ_JBHTJZ010000004.1"/>
</dbReference>
<evidence type="ECO:0000256" key="3">
    <source>
        <dbReference type="ARBA" id="ARBA00023163"/>
    </source>
</evidence>
<dbReference type="Gene3D" id="2.60.120.10">
    <property type="entry name" value="Jelly Rolls"/>
    <property type="match status" value="1"/>
</dbReference>
<dbReference type="InterPro" id="IPR003313">
    <property type="entry name" value="AraC-bd"/>
</dbReference>
<accession>A0ABW3HKQ0</accession>
<sequence>MSKRVIDKIDALIFEDEFPIYVNRVTESFTQLEHTHDFYEMTYVAEGRGTHYINGQAVPVSRGDLFWIPLGVSHVFRPAGASSRESLIVYNCIFQEEAMSMAEQAHTSSLFTFYRQLSGWRGIRAVDHAFASLFEALHREYTGSLDFGRLTVQCNWLMLLIQFKRALEQPSASAMQGVATTFDSMLLEIRNHPERDHTAEKAARSLQLGVRQLQRLFRERMDMGFKSYLQDVRIQQCCELLRTTELTVTEIHQAVGYQDAKHFHALFKRKTGKTPGAYRRSVRM</sequence>
<dbReference type="SUPFAM" id="SSF46689">
    <property type="entry name" value="Homeodomain-like"/>
    <property type="match status" value="1"/>
</dbReference>
<proteinExistence type="predicted"/>
<evidence type="ECO:0000313" key="6">
    <source>
        <dbReference type="Proteomes" id="UP001596989"/>
    </source>
</evidence>
<dbReference type="PANTHER" id="PTHR43280:SF2">
    <property type="entry name" value="HTH-TYPE TRANSCRIPTIONAL REGULATOR EXSA"/>
    <property type="match status" value="1"/>
</dbReference>
<dbReference type="InterPro" id="IPR009057">
    <property type="entry name" value="Homeodomain-like_sf"/>
</dbReference>
<dbReference type="SMART" id="SM00342">
    <property type="entry name" value="HTH_ARAC"/>
    <property type="match status" value="1"/>
</dbReference>
<evidence type="ECO:0000256" key="1">
    <source>
        <dbReference type="ARBA" id="ARBA00023015"/>
    </source>
</evidence>
<evidence type="ECO:0000313" key="5">
    <source>
        <dbReference type="EMBL" id="MFD0958060.1"/>
    </source>
</evidence>
<feature type="domain" description="HTH araC/xylS-type" evidence="4">
    <location>
        <begin position="183"/>
        <end position="281"/>
    </location>
</feature>
<keyword evidence="1" id="KW-0805">Transcription regulation</keyword>
<comment type="caution">
    <text evidence="5">The sequence shown here is derived from an EMBL/GenBank/DDBJ whole genome shotgun (WGS) entry which is preliminary data.</text>
</comment>
<evidence type="ECO:0000256" key="2">
    <source>
        <dbReference type="ARBA" id="ARBA00023125"/>
    </source>
</evidence>
<name>A0ABW3HKQ0_9BACL</name>
<dbReference type="Gene3D" id="1.10.10.60">
    <property type="entry name" value="Homeodomain-like"/>
    <property type="match status" value="1"/>
</dbReference>
<dbReference type="InterPro" id="IPR037923">
    <property type="entry name" value="HTH-like"/>
</dbReference>
<reference evidence="6" key="1">
    <citation type="journal article" date="2019" name="Int. J. Syst. Evol. Microbiol.">
        <title>The Global Catalogue of Microorganisms (GCM) 10K type strain sequencing project: providing services to taxonomists for standard genome sequencing and annotation.</title>
        <authorList>
            <consortium name="The Broad Institute Genomics Platform"/>
            <consortium name="The Broad Institute Genome Sequencing Center for Infectious Disease"/>
            <person name="Wu L."/>
            <person name="Ma J."/>
        </authorList>
    </citation>
    <scope>NUCLEOTIDE SEQUENCE [LARGE SCALE GENOMIC DNA]</scope>
    <source>
        <strain evidence="6">CCUG 59129</strain>
    </source>
</reference>
<evidence type="ECO:0000259" key="4">
    <source>
        <dbReference type="PROSITE" id="PS01124"/>
    </source>
</evidence>
<dbReference type="Pfam" id="PF02311">
    <property type="entry name" value="AraC_binding"/>
    <property type="match status" value="1"/>
</dbReference>
<dbReference type="PANTHER" id="PTHR43280">
    <property type="entry name" value="ARAC-FAMILY TRANSCRIPTIONAL REGULATOR"/>
    <property type="match status" value="1"/>
</dbReference>
<dbReference type="InterPro" id="IPR014710">
    <property type="entry name" value="RmlC-like_jellyroll"/>
</dbReference>
<dbReference type="PRINTS" id="PR00032">
    <property type="entry name" value="HTHARAC"/>
</dbReference>
<dbReference type="Pfam" id="PF12833">
    <property type="entry name" value="HTH_18"/>
    <property type="match status" value="1"/>
</dbReference>
<dbReference type="InterPro" id="IPR020449">
    <property type="entry name" value="Tscrpt_reg_AraC-type_HTH"/>
</dbReference>
<dbReference type="PROSITE" id="PS01124">
    <property type="entry name" value="HTH_ARAC_FAMILY_2"/>
    <property type="match status" value="1"/>
</dbReference>
<organism evidence="5 6">
    <name type="scientific">Paenibacillus chungangensis</name>
    <dbReference type="NCBI Taxonomy" id="696535"/>
    <lineage>
        <taxon>Bacteria</taxon>
        <taxon>Bacillati</taxon>
        <taxon>Bacillota</taxon>
        <taxon>Bacilli</taxon>
        <taxon>Bacillales</taxon>
        <taxon>Paenibacillaceae</taxon>
        <taxon>Paenibacillus</taxon>
    </lineage>
</organism>
<dbReference type="EMBL" id="JBHTJZ010000004">
    <property type="protein sequence ID" value="MFD0958060.1"/>
    <property type="molecule type" value="Genomic_DNA"/>
</dbReference>
<keyword evidence="2" id="KW-0238">DNA-binding</keyword>
<gene>
    <name evidence="5" type="ORF">ACFQ2I_01515</name>
</gene>